<dbReference type="Proteomes" id="UP000499080">
    <property type="component" value="Unassembled WGS sequence"/>
</dbReference>
<reference evidence="2 3" key="1">
    <citation type="journal article" date="2019" name="Sci. Rep.">
        <title>Orb-weaving spider Araneus ventricosus genome elucidates the spidroin gene catalogue.</title>
        <authorList>
            <person name="Kono N."/>
            <person name="Nakamura H."/>
            <person name="Ohtoshi R."/>
            <person name="Moran D.A.P."/>
            <person name="Shinohara A."/>
            <person name="Yoshida Y."/>
            <person name="Fujiwara M."/>
            <person name="Mori M."/>
            <person name="Tomita M."/>
            <person name="Arakawa K."/>
        </authorList>
    </citation>
    <scope>NUCLEOTIDE SEQUENCE [LARGE SCALE GENOMIC DNA]</scope>
</reference>
<dbReference type="AlphaFoldDB" id="A0A4Y2XCU2"/>
<organism evidence="2 3">
    <name type="scientific">Araneus ventricosus</name>
    <name type="common">Orbweaver spider</name>
    <name type="synonym">Epeira ventricosa</name>
    <dbReference type="NCBI Taxonomy" id="182803"/>
    <lineage>
        <taxon>Eukaryota</taxon>
        <taxon>Metazoa</taxon>
        <taxon>Ecdysozoa</taxon>
        <taxon>Arthropoda</taxon>
        <taxon>Chelicerata</taxon>
        <taxon>Arachnida</taxon>
        <taxon>Araneae</taxon>
        <taxon>Araneomorphae</taxon>
        <taxon>Entelegynae</taxon>
        <taxon>Araneoidea</taxon>
        <taxon>Araneidae</taxon>
        <taxon>Araneus</taxon>
    </lineage>
</organism>
<evidence type="ECO:0000256" key="1">
    <source>
        <dbReference type="SAM" id="MobiDB-lite"/>
    </source>
</evidence>
<accession>A0A4Y2XCU2</accession>
<comment type="caution">
    <text evidence="2">The sequence shown here is derived from an EMBL/GenBank/DDBJ whole genome shotgun (WGS) entry which is preliminary data.</text>
</comment>
<evidence type="ECO:0000313" key="3">
    <source>
        <dbReference type="Proteomes" id="UP000499080"/>
    </source>
</evidence>
<proteinExistence type="predicted"/>
<dbReference type="EMBL" id="BGPR01074752">
    <property type="protein sequence ID" value="GBO46824.1"/>
    <property type="molecule type" value="Genomic_DNA"/>
</dbReference>
<evidence type="ECO:0000313" key="2">
    <source>
        <dbReference type="EMBL" id="GBO46824.1"/>
    </source>
</evidence>
<keyword evidence="3" id="KW-1185">Reference proteome</keyword>
<name>A0A4Y2XCU2_ARAVE</name>
<protein>
    <submittedName>
        <fullName evidence="2">Uncharacterized protein</fullName>
    </submittedName>
</protein>
<gene>
    <name evidence="2" type="ORF">AVEN_96455_1</name>
</gene>
<feature type="region of interest" description="Disordered" evidence="1">
    <location>
        <begin position="34"/>
        <end position="54"/>
    </location>
</feature>
<sequence length="172" mass="19567">MVHGPCSAFNSLSPCLKKGIAVKEMYPASIHQRKPVATDGYPNGHQQRKYEDGGQTATVKMKSDSVRRKKYCSHCSNIRYYCNVDDWWANSTFNAANPHRLTSQQKCLYQHQKEVQSSNTAGSKVLFWDFMITNMVSKAVRQNPQDLIGNKDLMGGLIVVLAGDFDKHYQWF</sequence>